<protein>
    <recommendedName>
        <fullName evidence="10">Ion-translocating oxidoreductase complex subunit B</fullName>
        <ecNumber evidence="10">7.-.-.-</ecNumber>
    </recommendedName>
    <alternativeName>
        <fullName evidence="10">Rnf electron transport complex subunit B</fullName>
    </alternativeName>
</protein>
<organism evidence="14 15">
    <name type="scientific">Candidatus Eisenbergiella intestinigallinarum</name>
    <dbReference type="NCBI Taxonomy" id="2838549"/>
    <lineage>
        <taxon>Bacteria</taxon>
        <taxon>Bacillati</taxon>
        <taxon>Bacillota</taxon>
        <taxon>Clostridia</taxon>
        <taxon>Lachnospirales</taxon>
        <taxon>Lachnospiraceae</taxon>
        <taxon>Eisenbergiella</taxon>
    </lineage>
</organism>
<dbReference type="SUPFAM" id="SSF54862">
    <property type="entry name" value="4Fe-4S ferredoxins"/>
    <property type="match status" value="2"/>
</dbReference>
<dbReference type="Gene3D" id="1.10.15.40">
    <property type="entry name" value="Electron transport complex subunit B, putative Fe-S cluster"/>
    <property type="match status" value="1"/>
</dbReference>
<evidence type="ECO:0000256" key="6">
    <source>
        <dbReference type="ARBA" id="ARBA00022982"/>
    </source>
</evidence>
<feature type="binding site" evidence="10">
    <location>
        <position position="50"/>
    </location>
    <ligand>
        <name>[4Fe-4S] cluster</name>
        <dbReference type="ChEBI" id="CHEBI:49883"/>
        <label>1</label>
    </ligand>
</feature>
<evidence type="ECO:0000313" key="14">
    <source>
        <dbReference type="EMBL" id="HJC86959.1"/>
    </source>
</evidence>
<reference evidence="14" key="1">
    <citation type="journal article" date="2021" name="PeerJ">
        <title>Extensive microbial diversity within the chicken gut microbiome revealed by metagenomics and culture.</title>
        <authorList>
            <person name="Gilroy R."/>
            <person name="Ravi A."/>
            <person name="Getino M."/>
            <person name="Pursley I."/>
            <person name="Horton D.L."/>
            <person name="Alikhan N.F."/>
            <person name="Baker D."/>
            <person name="Gharbi K."/>
            <person name="Hall N."/>
            <person name="Watson M."/>
            <person name="Adriaenssens E.M."/>
            <person name="Foster-Nyarko E."/>
            <person name="Jarju S."/>
            <person name="Secka A."/>
            <person name="Antonio M."/>
            <person name="Oren A."/>
            <person name="Chaudhuri R.R."/>
            <person name="La Ragione R."/>
            <person name="Hildebrand F."/>
            <person name="Pallen M.J."/>
        </authorList>
    </citation>
    <scope>NUCLEOTIDE SEQUENCE</scope>
    <source>
        <strain evidence="14">ChiBcec1-1630</strain>
    </source>
</reference>
<comment type="cofactor">
    <cofactor evidence="10">
        <name>[4Fe-4S] cluster</name>
        <dbReference type="ChEBI" id="CHEBI:49883"/>
    </cofactor>
    <text evidence="10">Binds 3 [4Fe-4S] clusters.</text>
</comment>
<feature type="binding site" evidence="10">
    <location>
        <position position="175"/>
    </location>
    <ligand>
        <name>[4Fe-4S] cluster</name>
        <dbReference type="ChEBI" id="CHEBI:49883"/>
        <label>3</label>
    </ligand>
</feature>
<evidence type="ECO:0000256" key="9">
    <source>
        <dbReference type="ARBA" id="ARBA00023136"/>
    </source>
</evidence>
<feature type="binding site" evidence="10">
    <location>
        <position position="53"/>
    </location>
    <ligand>
        <name>[4Fe-4S] cluster</name>
        <dbReference type="ChEBI" id="CHEBI:49883"/>
        <label>1</label>
    </ligand>
</feature>
<dbReference type="InterPro" id="IPR007202">
    <property type="entry name" value="4Fe-4S_dom"/>
</dbReference>
<dbReference type="InterPro" id="IPR017900">
    <property type="entry name" value="4Fe4S_Fe_S_CS"/>
</dbReference>
<feature type="binding site" evidence="10">
    <location>
        <position position="58"/>
    </location>
    <ligand>
        <name>[4Fe-4S] cluster</name>
        <dbReference type="ChEBI" id="CHEBI:49883"/>
        <label>1</label>
    </ligand>
</feature>
<keyword evidence="3 10" id="KW-0479">Metal-binding</keyword>
<feature type="region of interest" description="Hydrophobic" evidence="10">
    <location>
        <begin position="1"/>
        <end position="27"/>
    </location>
</feature>
<evidence type="ECO:0000256" key="3">
    <source>
        <dbReference type="ARBA" id="ARBA00022723"/>
    </source>
</evidence>
<feature type="binding site" evidence="10">
    <location>
        <position position="153"/>
    </location>
    <ligand>
        <name>[4Fe-4S] cluster</name>
        <dbReference type="ChEBI" id="CHEBI:49883"/>
        <label>3</label>
    </ligand>
</feature>
<dbReference type="Pfam" id="PF13187">
    <property type="entry name" value="Fer4_9"/>
    <property type="match status" value="1"/>
</dbReference>
<feature type="binding site" evidence="10">
    <location>
        <position position="149"/>
    </location>
    <ligand>
        <name>[4Fe-4S] cluster</name>
        <dbReference type="ChEBI" id="CHEBI:49883"/>
        <label>2</label>
    </ligand>
</feature>
<gene>
    <name evidence="10" type="primary">rnfB</name>
    <name evidence="14" type="ORF">H9926_02960</name>
</gene>
<dbReference type="GO" id="GO:0005886">
    <property type="term" value="C:plasma membrane"/>
    <property type="evidence" value="ECO:0007669"/>
    <property type="project" value="UniProtKB-SubCell"/>
</dbReference>
<evidence type="ECO:0000256" key="2">
    <source>
        <dbReference type="ARBA" id="ARBA00022485"/>
    </source>
</evidence>
<dbReference type="InterPro" id="IPR057431">
    <property type="entry name" value="LdpA_Fe-S-bd"/>
</dbReference>
<dbReference type="Gene3D" id="3.30.70.20">
    <property type="match status" value="2"/>
</dbReference>
<feature type="domain" description="4Fe-4S ferredoxin-type" evidence="12">
    <location>
        <begin position="237"/>
        <end position="266"/>
    </location>
</feature>
<feature type="binding site" evidence="10">
    <location>
        <position position="172"/>
    </location>
    <ligand>
        <name>[4Fe-4S] cluster</name>
        <dbReference type="ChEBI" id="CHEBI:49883"/>
        <label>3</label>
    </ligand>
</feature>
<dbReference type="HAMAP" id="MF_00463">
    <property type="entry name" value="RsxB_RnfB"/>
    <property type="match status" value="1"/>
</dbReference>
<keyword evidence="10" id="KW-1003">Cell membrane</keyword>
<dbReference type="PROSITE" id="PS51656">
    <property type="entry name" value="4FE4S"/>
    <property type="match status" value="1"/>
</dbReference>
<keyword evidence="2 10" id="KW-0004">4Fe-4S</keyword>
<feature type="domain" description="4Fe-4S" evidence="13">
    <location>
        <begin position="33"/>
        <end position="92"/>
    </location>
</feature>
<keyword evidence="11" id="KW-1133">Transmembrane helix</keyword>
<feature type="domain" description="4Fe-4S ferredoxin-type" evidence="12">
    <location>
        <begin position="206"/>
        <end position="236"/>
    </location>
</feature>
<comment type="caution">
    <text evidence="10">Lacks conserved residue(s) required for the propagation of feature annotation.</text>
</comment>
<dbReference type="GO" id="GO:0022900">
    <property type="term" value="P:electron transport chain"/>
    <property type="evidence" value="ECO:0007669"/>
    <property type="project" value="UniProtKB-UniRule"/>
</dbReference>
<evidence type="ECO:0000256" key="1">
    <source>
        <dbReference type="ARBA" id="ARBA00022448"/>
    </source>
</evidence>
<feature type="binding site" evidence="10">
    <location>
        <position position="75"/>
    </location>
    <ligand>
        <name>[4Fe-4S] cluster</name>
        <dbReference type="ChEBI" id="CHEBI:49883"/>
        <label>1</label>
    </ligand>
</feature>
<keyword evidence="7 10" id="KW-0408">Iron</keyword>
<dbReference type="PANTHER" id="PTHR43560:SF1">
    <property type="entry name" value="ION-TRANSLOCATING OXIDOREDUCTASE COMPLEX SUBUNIT B"/>
    <property type="match status" value="1"/>
</dbReference>
<dbReference type="Pfam" id="PF25160">
    <property type="entry name" value="LdpA_Fe-S-bd"/>
    <property type="match status" value="1"/>
</dbReference>
<evidence type="ECO:0000256" key="4">
    <source>
        <dbReference type="ARBA" id="ARBA00022737"/>
    </source>
</evidence>
<comment type="caution">
    <text evidence="14">The sequence shown here is derived from an EMBL/GenBank/DDBJ whole genome shotgun (WGS) entry which is preliminary data.</text>
</comment>
<comment type="subcellular location">
    <subcellularLocation>
        <location evidence="10">Cell membrane</location>
    </subcellularLocation>
</comment>
<dbReference type="PANTHER" id="PTHR43560">
    <property type="entry name" value="ION-TRANSLOCATING OXIDOREDUCTASE COMPLEX SUBUNIT B"/>
    <property type="match status" value="1"/>
</dbReference>
<comment type="subunit">
    <text evidence="10">The complex is composed of six subunits: RnfA, RnfB, RnfC, RnfD, RnfE and RnfG.</text>
</comment>
<dbReference type="EMBL" id="DWVS01000068">
    <property type="protein sequence ID" value="HJC86959.1"/>
    <property type="molecule type" value="Genomic_DNA"/>
</dbReference>
<evidence type="ECO:0000313" key="15">
    <source>
        <dbReference type="Proteomes" id="UP000823922"/>
    </source>
</evidence>
<dbReference type="InterPro" id="IPR010207">
    <property type="entry name" value="Elect_transpt_cplx_RnfB/RsxB"/>
</dbReference>
<feature type="binding site" evidence="10">
    <location>
        <position position="143"/>
    </location>
    <ligand>
        <name>[4Fe-4S] cluster</name>
        <dbReference type="ChEBI" id="CHEBI:49883"/>
        <label>2</label>
    </ligand>
</feature>
<sequence length="280" mass="28794">MISGMITATALVGGIGLFIGLFLGGAAIWLRVQTNEKEEAVLELLPGNNCGGCGYPGCAGLAAAIAAGEAPTNACPVGGAEVGKKIAAVMGVEAEESERMVAFVQCRGTRDQVKLDYEYNGIQDCRMLSFVPNGGAKSCNFGCLGYGSCVEVCPFDAIHVFNGVAQVDREACKACGKCISVCPKNLITLIPYSAKYAVACSSGNRGPITMKDCRAGCIGCGICEKNCPAGAVHVENFNATIDQSKCTGCGICAEKCPKKVIVVPEKVSVRAAAAQAAGSR</sequence>
<feature type="domain" description="4Fe-4S ferredoxin-type" evidence="12">
    <location>
        <begin position="163"/>
        <end position="192"/>
    </location>
</feature>
<keyword evidence="4 10" id="KW-0677">Repeat</keyword>
<evidence type="ECO:0000259" key="12">
    <source>
        <dbReference type="PROSITE" id="PS51379"/>
    </source>
</evidence>
<dbReference type="PROSITE" id="PS51379">
    <property type="entry name" value="4FE4S_FER_2"/>
    <property type="match status" value="3"/>
</dbReference>
<feature type="binding site" evidence="10">
    <location>
        <position position="182"/>
    </location>
    <ligand>
        <name>[4Fe-4S] cluster</name>
        <dbReference type="ChEBI" id="CHEBI:49883"/>
        <label>2</label>
    </ligand>
</feature>
<keyword evidence="5 10" id="KW-1278">Translocase</keyword>
<dbReference type="Pfam" id="PF04060">
    <property type="entry name" value="FeS"/>
    <property type="match status" value="1"/>
</dbReference>
<dbReference type="NCBIfam" id="TIGR01944">
    <property type="entry name" value="rnfB"/>
    <property type="match status" value="1"/>
</dbReference>
<reference evidence="14" key="2">
    <citation type="submission" date="2021-04" db="EMBL/GenBank/DDBJ databases">
        <authorList>
            <person name="Gilroy R."/>
        </authorList>
    </citation>
    <scope>NUCLEOTIDE SEQUENCE</scope>
    <source>
        <strain evidence="14">ChiBcec1-1630</strain>
    </source>
</reference>
<dbReference type="Proteomes" id="UP000823922">
    <property type="component" value="Unassembled WGS sequence"/>
</dbReference>
<feature type="transmembrane region" description="Helical" evidence="11">
    <location>
        <begin position="6"/>
        <end position="30"/>
    </location>
</feature>
<evidence type="ECO:0000256" key="11">
    <source>
        <dbReference type="SAM" id="Phobius"/>
    </source>
</evidence>
<keyword evidence="8 10" id="KW-0411">Iron-sulfur</keyword>
<keyword evidence="6 10" id="KW-0249">Electron transport</keyword>
<name>A0A9D2QIW6_9FIRM</name>
<comment type="similarity">
    <text evidence="10">Belongs to the 4Fe4S bacterial-type ferredoxin family. RnfB subfamily.</text>
</comment>
<comment type="function">
    <text evidence="10">Part of a membrane-bound complex that couples electron transfer with translocation of ions across the membrane.</text>
</comment>
<dbReference type="GO" id="GO:0009055">
    <property type="term" value="F:electron transfer activity"/>
    <property type="evidence" value="ECO:0007669"/>
    <property type="project" value="InterPro"/>
</dbReference>
<evidence type="ECO:0000256" key="5">
    <source>
        <dbReference type="ARBA" id="ARBA00022967"/>
    </source>
</evidence>
<dbReference type="GO" id="GO:0046872">
    <property type="term" value="F:metal ion binding"/>
    <property type="evidence" value="ECO:0007669"/>
    <property type="project" value="UniProtKB-KW"/>
</dbReference>
<evidence type="ECO:0000256" key="10">
    <source>
        <dbReference type="HAMAP-Rule" id="MF_00463"/>
    </source>
</evidence>
<keyword evidence="9 10" id="KW-0472">Membrane</keyword>
<dbReference type="CDD" id="cd10549">
    <property type="entry name" value="MtMvhB_like"/>
    <property type="match status" value="1"/>
</dbReference>
<keyword evidence="1 10" id="KW-0813">Transport</keyword>
<dbReference type="InterPro" id="IPR050395">
    <property type="entry name" value="4Fe4S_Ferredoxin_RnfB"/>
</dbReference>
<feature type="binding site" evidence="10">
    <location>
        <position position="178"/>
    </location>
    <ligand>
        <name>[4Fe-4S] cluster</name>
        <dbReference type="ChEBI" id="CHEBI:49883"/>
        <label>3</label>
    </ligand>
</feature>
<accession>A0A9D2QIW6</accession>
<keyword evidence="11" id="KW-0812">Transmembrane</keyword>
<dbReference type="PROSITE" id="PS00198">
    <property type="entry name" value="4FE4S_FER_1"/>
    <property type="match status" value="1"/>
</dbReference>
<evidence type="ECO:0000259" key="13">
    <source>
        <dbReference type="PROSITE" id="PS51656"/>
    </source>
</evidence>
<dbReference type="AlphaFoldDB" id="A0A9D2QIW6"/>
<dbReference type="InterPro" id="IPR017896">
    <property type="entry name" value="4Fe4S_Fe-S-bd"/>
</dbReference>
<dbReference type="EC" id="7.-.-.-" evidence="10"/>
<feature type="binding site" evidence="10">
    <location>
        <position position="139"/>
    </location>
    <ligand>
        <name>[4Fe-4S] cluster</name>
        <dbReference type="ChEBI" id="CHEBI:49883"/>
        <label>2</label>
    </ligand>
</feature>
<dbReference type="GO" id="GO:0051539">
    <property type="term" value="F:4 iron, 4 sulfur cluster binding"/>
    <property type="evidence" value="ECO:0007669"/>
    <property type="project" value="UniProtKB-UniRule"/>
</dbReference>
<evidence type="ECO:0000256" key="7">
    <source>
        <dbReference type="ARBA" id="ARBA00023004"/>
    </source>
</evidence>
<evidence type="ECO:0000256" key="8">
    <source>
        <dbReference type="ARBA" id="ARBA00023014"/>
    </source>
</evidence>
<proteinExistence type="inferred from homology"/>